<dbReference type="RefSeq" id="WP_183616038.1">
    <property type="nucleotide sequence ID" value="NZ_JACIDY010000002.1"/>
</dbReference>
<accession>A0A7W6BZA4</accession>
<dbReference type="PANTHER" id="PTHR35007:SF1">
    <property type="entry name" value="PILUS ASSEMBLY PROTEIN"/>
    <property type="match status" value="1"/>
</dbReference>
<keyword evidence="2" id="KW-1003">Cell membrane</keyword>
<evidence type="ECO:0000256" key="6">
    <source>
        <dbReference type="SAM" id="Phobius"/>
    </source>
</evidence>
<comment type="caution">
    <text evidence="8">The sequence shown here is derived from an EMBL/GenBank/DDBJ whole genome shotgun (WGS) entry which is preliminary data.</text>
</comment>
<dbReference type="Proteomes" id="UP000561459">
    <property type="component" value="Unassembled WGS sequence"/>
</dbReference>
<comment type="subcellular location">
    <subcellularLocation>
        <location evidence="1">Cell membrane</location>
        <topology evidence="1">Multi-pass membrane protein</topology>
    </subcellularLocation>
</comment>
<dbReference type="InterPro" id="IPR018076">
    <property type="entry name" value="T2SS_GspF_dom"/>
</dbReference>
<evidence type="ECO:0000313" key="9">
    <source>
        <dbReference type="Proteomes" id="UP000561459"/>
    </source>
</evidence>
<sequence>MVKGAAYLLLAALILGGLVVHWFGERGRELAMIDRRLGAIGPINVPPPATRPLVAISVPDRMAPLLAQAQLELTNTTLRIFVMSVLLAAWILLLVAGPEATVLLLIGLPLVAHSWLSGRARKRVDALSEALPLYLDNVRQLQGIGSSLSQALERALADAPEALKSYFAPTARKLAMGAPVGETMQQMADRLQVPEVSMLAAAIRTNLRYGGSISGVFHNLAHILRERVRIRRELVAATSEAKVSSRVLITMPLLAMLLLVFLNPAYLEFFASDHRGKTLTTAALVLEGSGILVIRRMLRLQF</sequence>
<reference evidence="8 9" key="1">
    <citation type="submission" date="2020-08" db="EMBL/GenBank/DDBJ databases">
        <title>Genomic Encyclopedia of Type Strains, Phase IV (KMG-IV): sequencing the most valuable type-strain genomes for metagenomic binning, comparative biology and taxonomic classification.</title>
        <authorList>
            <person name="Goeker M."/>
        </authorList>
    </citation>
    <scope>NUCLEOTIDE SEQUENCE [LARGE SCALE GENOMIC DNA]</scope>
    <source>
        <strain evidence="8 9">DSM 27568</strain>
    </source>
</reference>
<evidence type="ECO:0000256" key="1">
    <source>
        <dbReference type="ARBA" id="ARBA00004651"/>
    </source>
</evidence>
<evidence type="ECO:0000256" key="2">
    <source>
        <dbReference type="ARBA" id="ARBA00022475"/>
    </source>
</evidence>
<feature type="transmembrane region" description="Helical" evidence="6">
    <location>
        <begin position="6"/>
        <end position="24"/>
    </location>
</feature>
<proteinExistence type="predicted"/>
<evidence type="ECO:0000313" key="8">
    <source>
        <dbReference type="EMBL" id="MBB3939215.1"/>
    </source>
</evidence>
<dbReference type="Pfam" id="PF00482">
    <property type="entry name" value="T2SSF"/>
    <property type="match status" value="1"/>
</dbReference>
<name>A0A7W6BZA4_9SPHN</name>
<evidence type="ECO:0000256" key="3">
    <source>
        <dbReference type="ARBA" id="ARBA00022692"/>
    </source>
</evidence>
<feature type="domain" description="Type II secretion system protein GspF" evidence="7">
    <location>
        <begin position="138"/>
        <end position="260"/>
    </location>
</feature>
<dbReference type="GO" id="GO:0005886">
    <property type="term" value="C:plasma membrane"/>
    <property type="evidence" value="ECO:0007669"/>
    <property type="project" value="UniProtKB-SubCell"/>
</dbReference>
<dbReference type="EMBL" id="JACIDY010000002">
    <property type="protein sequence ID" value="MBB3939215.1"/>
    <property type="molecule type" value="Genomic_DNA"/>
</dbReference>
<dbReference type="AlphaFoldDB" id="A0A7W6BZA4"/>
<evidence type="ECO:0000259" key="7">
    <source>
        <dbReference type="Pfam" id="PF00482"/>
    </source>
</evidence>
<keyword evidence="4 6" id="KW-1133">Transmembrane helix</keyword>
<organism evidence="8 9">
    <name type="scientific">Novosphingobium fluoreni</name>
    <dbReference type="NCBI Taxonomy" id="1391222"/>
    <lineage>
        <taxon>Bacteria</taxon>
        <taxon>Pseudomonadati</taxon>
        <taxon>Pseudomonadota</taxon>
        <taxon>Alphaproteobacteria</taxon>
        <taxon>Sphingomonadales</taxon>
        <taxon>Sphingomonadaceae</taxon>
        <taxon>Novosphingobium</taxon>
    </lineage>
</organism>
<evidence type="ECO:0000256" key="5">
    <source>
        <dbReference type="ARBA" id="ARBA00023136"/>
    </source>
</evidence>
<keyword evidence="3 6" id="KW-0812">Transmembrane</keyword>
<protein>
    <submittedName>
        <fullName evidence="8">Tight adherence protein B</fullName>
    </submittedName>
</protein>
<feature type="transmembrane region" description="Helical" evidence="6">
    <location>
        <begin position="247"/>
        <end position="267"/>
    </location>
</feature>
<dbReference type="PANTHER" id="PTHR35007">
    <property type="entry name" value="INTEGRAL MEMBRANE PROTEIN-RELATED"/>
    <property type="match status" value="1"/>
</dbReference>
<dbReference type="Gene3D" id="1.20.81.30">
    <property type="entry name" value="Type II secretion system (T2SS), domain F"/>
    <property type="match status" value="1"/>
</dbReference>
<dbReference type="InterPro" id="IPR042094">
    <property type="entry name" value="T2SS_GspF_sf"/>
</dbReference>
<keyword evidence="9" id="KW-1185">Reference proteome</keyword>
<evidence type="ECO:0000256" key="4">
    <source>
        <dbReference type="ARBA" id="ARBA00022989"/>
    </source>
</evidence>
<keyword evidence="5 6" id="KW-0472">Membrane</keyword>
<gene>
    <name evidence="8" type="ORF">GGR39_000855</name>
</gene>